<protein>
    <recommendedName>
        <fullName evidence="3">Lipoprotein</fullName>
    </recommendedName>
</protein>
<keyword evidence="2" id="KW-1185">Reference proteome</keyword>
<dbReference type="Proteomes" id="UP000501568">
    <property type="component" value="Chromosome"/>
</dbReference>
<dbReference type="PROSITE" id="PS51257">
    <property type="entry name" value="PROKAR_LIPOPROTEIN"/>
    <property type="match status" value="1"/>
</dbReference>
<gene>
    <name evidence="1" type="ORF">G5C33_01785</name>
</gene>
<dbReference type="KEGG" id="spzr:G5C33_01785"/>
<reference evidence="1 2" key="1">
    <citation type="submission" date="2020-02" db="EMBL/GenBank/DDBJ databases">
        <authorList>
            <person name="Zheng R.K."/>
            <person name="Sun C.M."/>
        </authorList>
    </citation>
    <scope>NUCLEOTIDE SEQUENCE [LARGE SCALE GENOMIC DNA]</scope>
    <source>
        <strain evidence="2">zrk23</strain>
    </source>
</reference>
<proteinExistence type="predicted"/>
<evidence type="ECO:0008006" key="3">
    <source>
        <dbReference type="Google" id="ProtNLM"/>
    </source>
</evidence>
<evidence type="ECO:0000313" key="1">
    <source>
        <dbReference type="EMBL" id="QIG78639.1"/>
    </source>
</evidence>
<dbReference type="AlphaFoldDB" id="A0A6G6Y163"/>
<organism evidence="1 2">
    <name type="scientific">Stakelama tenebrarum</name>
    <dbReference type="NCBI Taxonomy" id="2711215"/>
    <lineage>
        <taxon>Bacteria</taxon>
        <taxon>Pseudomonadati</taxon>
        <taxon>Pseudomonadota</taxon>
        <taxon>Alphaproteobacteria</taxon>
        <taxon>Sphingomonadales</taxon>
        <taxon>Sphingomonadaceae</taxon>
        <taxon>Stakelama</taxon>
    </lineage>
</organism>
<dbReference type="RefSeq" id="WP_165325637.1">
    <property type="nucleotide sequence ID" value="NZ_CP049109.1"/>
</dbReference>
<evidence type="ECO:0000313" key="2">
    <source>
        <dbReference type="Proteomes" id="UP000501568"/>
    </source>
</evidence>
<sequence length="187" mass="21204">MMRFLLLPLVLVVSGCDGASQSAPNRSAAIVFDGYDAAFPLAPPEAYQRKEDRLMVERDPEATPCLSRNADGQTESRPTDQCFVMLDQARFSGVWLDAYEASMFFPDVRELPAFSKFEEGWWVNRNFDGGPALDPARPHVYRIEFIGRRTRHAGMYGHLGTARHEVYADRILSIDEIPYPENWAEAE</sequence>
<dbReference type="EMBL" id="CP049109">
    <property type="protein sequence ID" value="QIG78639.1"/>
    <property type="molecule type" value="Genomic_DNA"/>
</dbReference>
<name>A0A6G6Y163_9SPHN</name>
<accession>A0A6G6Y163</accession>